<dbReference type="Pfam" id="PF12625">
    <property type="entry name" value="Arabinose_bd"/>
    <property type="match status" value="1"/>
</dbReference>
<dbReference type="GO" id="GO:0000976">
    <property type="term" value="F:transcription cis-regulatory region binding"/>
    <property type="evidence" value="ECO:0007669"/>
    <property type="project" value="TreeGrafter"/>
</dbReference>
<dbReference type="InterPro" id="IPR009057">
    <property type="entry name" value="Homeodomain-like_sf"/>
</dbReference>
<protein>
    <submittedName>
        <fullName evidence="5">AraC family transcriptional regulator</fullName>
    </submittedName>
</protein>
<evidence type="ECO:0000256" key="2">
    <source>
        <dbReference type="ARBA" id="ARBA00023125"/>
    </source>
</evidence>
<reference evidence="5" key="1">
    <citation type="submission" date="2022-10" db="EMBL/GenBank/DDBJ databases">
        <authorList>
            <person name="Yue Y."/>
        </authorList>
    </citation>
    <scope>NUCLEOTIDE SEQUENCE</scope>
    <source>
        <strain evidence="5">Z654</strain>
    </source>
</reference>
<dbReference type="PROSITE" id="PS01124">
    <property type="entry name" value="HTH_ARAC_FAMILY_2"/>
    <property type="match status" value="1"/>
</dbReference>
<evidence type="ECO:0000313" key="5">
    <source>
        <dbReference type="EMBL" id="MCV6825930.1"/>
    </source>
</evidence>
<keyword evidence="6" id="KW-1185">Reference proteome</keyword>
<dbReference type="SMART" id="SM00342">
    <property type="entry name" value="HTH_ARAC"/>
    <property type="match status" value="1"/>
</dbReference>
<dbReference type="AlphaFoldDB" id="A0AAE3LUU8"/>
<dbReference type="Proteomes" id="UP001208041">
    <property type="component" value="Unassembled WGS sequence"/>
</dbReference>
<accession>A0AAE3LUU8</accession>
<evidence type="ECO:0000256" key="3">
    <source>
        <dbReference type="ARBA" id="ARBA00023163"/>
    </source>
</evidence>
<organism evidence="5 6">
    <name type="scientific">Halocynthiibacter halioticoli</name>
    <dbReference type="NCBI Taxonomy" id="2986804"/>
    <lineage>
        <taxon>Bacteria</taxon>
        <taxon>Pseudomonadati</taxon>
        <taxon>Pseudomonadota</taxon>
        <taxon>Alphaproteobacteria</taxon>
        <taxon>Rhodobacterales</taxon>
        <taxon>Paracoccaceae</taxon>
        <taxon>Halocynthiibacter</taxon>
    </lineage>
</organism>
<proteinExistence type="predicted"/>
<dbReference type="InterPro" id="IPR032687">
    <property type="entry name" value="AraC-type_N"/>
</dbReference>
<dbReference type="PANTHER" id="PTHR47894:SF4">
    <property type="entry name" value="HTH-TYPE TRANSCRIPTIONAL REGULATOR GADX"/>
    <property type="match status" value="1"/>
</dbReference>
<comment type="caution">
    <text evidence="5">The sequence shown here is derived from an EMBL/GenBank/DDBJ whole genome shotgun (WGS) entry which is preliminary data.</text>
</comment>
<dbReference type="EMBL" id="JAOYFC010000005">
    <property type="protein sequence ID" value="MCV6825930.1"/>
    <property type="molecule type" value="Genomic_DNA"/>
</dbReference>
<keyword evidence="3" id="KW-0804">Transcription</keyword>
<evidence type="ECO:0000259" key="4">
    <source>
        <dbReference type="PROSITE" id="PS01124"/>
    </source>
</evidence>
<dbReference type="RefSeq" id="WP_263954906.1">
    <property type="nucleotide sequence ID" value="NZ_JAOYFC010000005.1"/>
</dbReference>
<evidence type="ECO:0000256" key="1">
    <source>
        <dbReference type="ARBA" id="ARBA00023015"/>
    </source>
</evidence>
<dbReference type="Gene3D" id="1.10.10.60">
    <property type="entry name" value="Homeodomain-like"/>
    <property type="match status" value="1"/>
</dbReference>
<dbReference type="Pfam" id="PF12833">
    <property type="entry name" value="HTH_18"/>
    <property type="match status" value="1"/>
</dbReference>
<sequence length="335" mass="37541">MSVAIEDFKIRAGAFHGPALLLSSGSRQFQTTIQSLGLPTDPEEIVDVSAYLKGMTSLTRLADNNDFFVWAGYSQKVEDLGFFGRAIISAETLWDALQIARSALLYYQSDSELVIRVYNGRCHIWYFNPFDARQAVHDVQYTMSLLANVICLSRFQNDPDILITYPNGSPSHFPNSAPIGQVRNSSQGYISFDDRLLKSRMSGRDGLQAEILSRYLADKSLLVEKKPNLKDLVGGLVRASFGVAPWSLVNTSQALQIHERMLQLRLKSEGTSFREIVQTERHQTSKRLLRAGKSIEETAEALGFDHRQSFSEAFSGWEGMSPSIFIKMQEPQSAN</sequence>
<dbReference type="SUPFAM" id="SSF46689">
    <property type="entry name" value="Homeodomain-like"/>
    <property type="match status" value="1"/>
</dbReference>
<dbReference type="InterPro" id="IPR018060">
    <property type="entry name" value="HTH_AraC"/>
</dbReference>
<name>A0AAE3LUU8_9RHOB</name>
<keyword evidence="1" id="KW-0805">Transcription regulation</keyword>
<gene>
    <name evidence="5" type="ORF">OH136_15310</name>
</gene>
<evidence type="ECO:0000313" key="6">
    <source>
        <dbReference type="Proteomes" id="UP001208041"/>
    </source>
</evidence>
<dbReference type="PANTHER" id="PTHR47894">
    <property type="entry name" value="HTH-TYPE TRANSCRIPTIONAL REGULATOR GADX"/>
    <property type="match status" value="1"/>
</dbReference>
<feature type="domain" description="HTH araC/xylS-type" evidence="4">
    <location>
        <begin position="231"/>
        <end position="328"/>
    </location>
</feature>
<keyword evidence="2" id="KW-0238">DNA-binding</keyword>
<dbReference type="GO" id="GO:0003700">
    <property type="term" value="F:DNA-binding transcription factor activity"/>
    <property type="evidence" value="ECO:0007669"/>
    <property type="project" value="InterPro"/>
</dbReference>
<dbReference type="GO" id="GO:0005829">
    <property type="term" value="C:cytosol"/>
    <property type="evidence" value="ECO:0007669"/>
    <property type="project" value="TreeGrafter"/>
</dbReference>